<reference evidence="2 3" key="3">
    <citation type="journal article" date="2012" name="J. Bacteriol.">
        <title>Genome Sequence of Paenibacillus terrae HPL-003, a Xylanase-Producing Bacterium Isolated from Soil Found in Forest Residue.</title>
        <authorList>
            <person name="Shin S.H."/>
            <person name="Kim S."/>
            <person name="Kim J.Y."/>
            <person name="Song H.Y."/>
            <person name="Cho S.J."/>
            <person name="Kim D.R."/>
            <person name="Lee K.I."/>
            <person name="Lim H.K."/>
            <person name="Park N.J."/>
            <person name="Hwang I.T."/>
            <person name="Yang K.S."/>
        </authorList>
    </citation>
    <scope>NUCLEOTIDE SEQUENCE [LARGE SCALE GENOMIC DNA]</scope>
    <source>
        <strain evidence="2 3">HPL-003</strain>
    </source>
</reference>
<keyword evidence="1" id="KW-1133">Transmembrane helix</keyword>
<reference key="2">
    <citation type="submission" date="2011-11" db="EMBL/GenBank/DDBJ databases">
        <authorList>
            <person name="Shin S.H."/>
            <person name="Kim S."/>
            <person name="Kim J.Y."/>
        </authorList>
    </citation>
    <scope>NUCLEOTIDE SEQUENCE</scope>
    <source>
        <strain>HPL-003</strain>
    </source>
</reference>
<feature type="transmembrane region" description="Helical" evidence="1">
    <location>
        <begin position="112"/>
        <end position="133"/>
    </location>
</feature>
<gene>
    <name evidence="2" type="ordered locus">HPL003_05995</name>
</gene>
<feature type="transmembrane region" description="Helical" evidence="1">
    <location>
        <begin position="264"/>
        <end position="281"/>
    </location>
</feature>
<dbReference type="STRING" id="985665.HPL003_05995"/>
<dbReference type="Proteomes" id="UP000005876">
    <property type="component" value="Chromosome"/>
</dbReference>
<feature type="transmembrane region" description="Helical" evidence="1">
    <location>
        <begin position="179"/>
        <end position="197"/>
    </location>
</feature>
<sequence>MRSNYLYLLKGNVIQEIRRYTFLLIMGVTLFLGYALIPAASDGYEVFYIKGVRGIYNSYWLGAMVAMLSTMLLWLFGFYMLRSKISEDQRLKMGQIIASTPIRNLRYISSRAFSSFCVLMIIELVLVVAFMGMQLLRGEDLHINLAAYLLPLLFVSIPSLLLLSAFTVLFDVLPGLKGAVGNVLFFVIWIFFSVMSISNSSSLWDVFGINAIQTGMTKEAAAHFDFISANEIGGSIGYYPIEGRTPTFEWSGVDWNGHLLTSRLIWVLAAMAIILLSSQLFNRFAAAKTAFSVKLPAYDVKNKVVEREERKSYQLSPVKRDKRVRLSRLVRAEFRIMIKGMSIWWYLLVLGSMMTSLLVPLDQIKSWLPILMLWPLAIWSQMGNREFYYSTNELLLSSCPRLYKFFSVWIAGILVTLLISSGVLIHFFLEGELTYIYSWVVGIFFVPTLALTLGTMTRSRKLFEVLYMLLWYLGPVNDLPYLNFLGLPTGYSTLYIMLTFVLLVVGIMIQHVQEGNLLAGFRKNTKMNQPTKGEYHEKLEK</sequence>
<name>G7VZV3_PAETH</name>
<organism evidence="2 3">
    <name type="scientific">Paenibacillus terrae (strain HPL-003)</name>
    <dbReference type="NCBI Taxonomy" id="985665"/>
    <lineage>
        <taxon>Bacteria</taxon>
        <taxon>Bacillati</taxon>
        <taxon>Bacillota</taxon>
        <taxon>Bacilli</taxon>
        <taxon>Bacillales</taxon>
        <taxon>Paenibacillaceae</taxon>
        <taxon>Paenibacillus</taxon>
    </lineage>
</organism>
<protein>
    <submittedName>
        <fullName evidence="2">Uncharacterized protein</fullName>
    </submittedName>
</protein>
<feature type="transmembrane region" description="Helical" evidence="1">
    <location>
        <begin position="405"/>
        <end position="429"/>
    </location>
</feature>
<evidence type="ECO:0000313" key="3">
    <source>
        <dbReference type="Proteomes" id="UP000005876"/>
    </source>
</evidence>
<feature type="transmembrane region" description="Helical" evidence="1">
    <location>
        <begin position="20"/>
        <end position="39"/>
    </location>
</feature>
<accession>G7VZV3</accession>
<feature type="transmembrane region" description="Helical" evidence="1">
    <location>
        <begin position="494"/>
        <end position="512"/>
    </location>
</feature>
<evidence type="ECO:0000313" key="2">
    <source>
        <dbReference type="EMBL" id="AET57964.1"/>
    </source>
</evidence>
<feature type="transmembrane region" description="Helical" evidence="1">
    <location>
        <begin position="145"/>
        <end position="172"/>
    </location>
</feature>
<feature type="transmembrane region" description="Helical" evidence="1">
    <location>
        <begin position="343"/>
        <end position="361"/>
    </location>
</feature>
<keyword evidence="1" id="KW-0812">Transmembrane</keyword>
<keyword evidence="1" id="KW-0472">Membrane</keyword>
<dbReference type="KEGG" id="pta:HPL003_05995"/>
<dbReference type="eggNOG" id="COG1277">
    <property type="taxonomic scope" value="Bacteria"/>
</dbReference>
<feature type="transmembrane region" description="Helical" evidence="1">
    <location>
        <begin position="59"/>
        <end position="81"/>
    </location>
</feature>
<feature type="transmembrane region" description="Helical" evidence="1">
    <location>
        <begin position="435"/>
        <end position="453"/>
    </location>
</feature>
<proteinExistence type="predicted"/>
<dbReference type="AlphaFoldDB" id="G7VZV3"/>
<dbReference type="EMBL" id="CP003107">
    <property type="protein sequence ID" value="AET57964.1"/>
    <property type="molecule type" value="Genomic_DNA"/>
</dbReference>
<reference evidence="3" key="1">
    <citation type="submission" date="2011-11" db="EMBL/GenBank/DDBJ databases">
        <title>Complete sequence of Paenibacillus terrae HPL-003.</title>
        <authorList>
            <person name="Shin S.H."/>
            <person name="Kim S."/>
            <person name="Kim J.Y."/>
        </authorList>
    </citation>
    <scope>NUCLEOTIDE SEQUENCE [LARGE SCALE GENOMIC DNA]</scope>
    <source>
        <strain evidence="3">HPL-003</strain>
    </source>
</reference>
<dbReference type="HOGENOM" id="CLU_039027_0_0_9"/>
<evidence type="ECO:0000256" key="1">
    <source>
        <dbReference type="SAM" id="Phobius"/>
    </source>
</evidence>